<accession>A0A7C0VBN4</accession>
<sequence>MEKTTKGVKTLLGDPRKAILKLSLPMIIAMLVQSLYNIIDGVWVSGLGAKQLGAIGLFYPVFMVIISLATGIGIGGSSSISRKIGARDKEKASIAAVTTIIIGLGIGLSLTLIVLPFVKQVFRSMGTDEETLRYVIPYAKILICGAVILTFSNVATGILRGEGDTRRAMYAMIAGSVLNILLDPIFIYKLKLGVAGAAWATLISITVTSLLTGYWLLIKKDTYVRIKFRGFRFNGRLTMEILRVGIPASISQLSMSIAMFALNMIVVKAGGTNGVAVFTSAWRIVMLGIIPLLGIATGVIAVTGAAYGAKDINRLKTGYFYGIKIGVIIELFVVTLMVIFARQISFIFTYSKTASVIRDDLITALRILPLFLFLTPFGMFTSSMFQGIGFGERALAMSILRTIILQVFFGYLFGIVLHKGLIGVWFGIITGNVTSSFVGITWGILTINGLRNRFMPQQGNSQ</sequence>
<comment type="caution">
    <text evidence="8">The sequence shown here is derived from an EMBL/GenBank/DDBJ whole genome shotgun (WGS) entry which is preliminary data.</text>
</comment>
<dbReference type="GO" id="GO:0042910">
    <property type="term" value="F:xenobiotic transmembrane transporter activity"/>
    <property type="evidence" value="ECO:0007669"/>
    <property type="project" value="InterPro"/>
</dbReference>
<evidence type="ECO:0000256" key="2">
    <source>
        <dbReference type="ARBA" id="ARBA00022448"/>
    </source>
</evidence>
<dbReference type="InterPro" id="IPR048279">
    <property type="entry name" value="MdtK-like"/>
</dbReference>
<dbReference type="AlphaFoldDB" id="A0A7C0VBN4"/>
<feature type="transmembrane region" description="Helical" evidence="7">
    <location>
        <begin position="319"/>
        <end position="341"/>
    </location>
</feature>
<evidence type="ECO:0000256" key="7">
    <source>
        <dbReference type="SAM" id="Phobius"/>
    </source>
</evidence>
<gene>
    <name evidence="8" type="ORF">ENF18_08525</name>
</gene>
<keyword evidence="2" id="KW-0813">Transport</keyword>
<dbReference type="InterPro" id="IPR002528">
    <property type="entry name" value="MATE_fam"/>
</dbReference>
<feature type="transmembrane region" description="Helical" evidence="7">
    <location>
        <begin position="237"/>
        <end position="262"/>
    </location>
</feature>
<organism evidence="8">
    <name type="scientific">candidate division WOR-3 bacterium</name>
    <dbReference type="NCBI Taxonomy" id="2052148"/>
    <lineage>
        <taxon>Bacteria</taxon>
        <taxon>Bacteria division WOR-3</taxon>
    </lineage>
</organism>
<evidence type="ECO:0000313" key="8">
    <source>
        <dbReference type="EMBL" id="HDI83816.1"/>
    </source>
</evidence>
<dbReference type="GO" id="GO:0015297">
    <property type="term" value="F:antiporter activity"/>
    <property type="evidence" value="ECO:0007669"/>
    <property type="project" value="InterPro"/>
</dbReference>
<feature type="transmembrane region" description="Helical" evidence="7">
    <location>
        <begin position="94"/>
        <end position="118"/>
    </location>
</feature>
<keyword evidence="3" id="KW-1003">Cell membrane</keyword>
<keyword evidence="5 7" id="KW-1133">Transmembrane helix</keyword>
<feature type="transmembrane region" description="Helical" evidence="7">
    <location>
        <begin position="51"/>
        <end position="74"/>
    </location>
</feature>
<feature type="transmembrane region" description="Helical" evidence="7">
    <location>
        <begin position="361"/>
        <end position="382"/>
    </location>
</feature>
<dbReference type="InterPro" id="IPR052031">
    <property type="entry name" value="Membrane_Transporter-Flippase"/>
</dbReference>
<evidence type="ECO:0000256" key="1">
    <source>
        <dbReference type="ARBA" id="ARBA00004651"/>
    </source>
</evidence>
<reference evidence="8" key="1">
    <citation type="journal article" date="2020" name="mSystems">
        <title>Genome- and Community-Level Interaction Insights into Carbon Utilization and Element Cycling Functions of Hydrothermarchaeota in Hydrothermal Sediment.</title>
        <authorList>
            <person name="Zhou Z."/>
            <person name="Liu Y."/>
            <person name="Xu W."/>
            <person name="Pan J."/>
            <person name="Luo Z.H."/>
            <person name="Li M."/>
        </authorList>
    </citation>
    <scope>NUCLEOTIDE SEQUENCE [LARGE SCALE GENOMIC DNA]</scope>
    <source>
        <strain evidence="8">HyVt-102</strain>
    </source>
</reference>
<proteinExistence type="predicted"/>
<dbReference type="PIRSF" id="PIRSF006603">
    <property type="entry name" value="DinF"/>
    <property type="match status" value="1"/>
</dbReference>
<dbReference type="PANTHER" id="PTHR43549:SF2">
    <property type="entry name" value="MULTIDRUG RESISTANCE PROTEIN NORM-RELATED"/>
    <property type="match status" value="1"/>
</dbReference>
<evidence type="ECO:0000256" key="3">
    <source>
        <dbReference type="ARBA" id="ARBA00022475"/>
    </source>
</evidence>
<keyword evidence="6 7" id="KW-0472">Membrane</keyword>
<feature type="transmembrane region" description="Helical" evidence="7">
    <location>
        <begin position="138"/>
        <end position="156"/>
    </location>
</feature>
<feature type="transmembrane region" description="Helical" evidence="7">
    <location>
        <begin position="422"/>
        <end position="445"/>
    </location>
</feature>
<feature type="transmembrane region" description="Helical" evidence="7">
    <location>
        <begin position="282"/>
        <end position="307"/>
    </location>
</feature>
<dbReference type="NCBIfam" id="TIGR00797">
    <property type="entry name" value="matE"/>
    <property type="match status" value="1"/>
</dbReference>
<protein>
    <submittedName>
        <fullName evidence="8">MATE family efflux transporter</fullName>
    </submittedName>
</protein>
<feature type="transmembrane region" description="Helical" evidence="7">
    <location>
        <begin position="20"/>
        <end position="39"/>
    </location>
</feature>
<dbReference type="Proteomes" id="UP000885847">
    <property type="component" value="Unassembled WGS sequence"/>
</dbReference>
<comment type="subcellular location">
    <subcellularLocation>
        <location evidence="1">Cell membrane</location>
        <topology evidence="1">Multi-pass membrane protein</topology>
    </subcellularLocation>
</comment>
<evidence type="ECO:0000256" key="4">
    <source>
        <dbReference type="ARBA" id="ARBA00022692"/>
    </source>
</evidence>
<feature type="transmembrane region" description="Helical" evidence="7">
    <location>
        <begin position="194"/>
        <end position="217"/>
    </location>
</feature>
<dbReference type="GO" id="GO:0005886">
    <property type="term" value="C:plasma membrane"/>
    <property type="evidence" value="ECO:0007669"/>
    <property type="project" value="UniProtKB-SubCell"/>
</dbReference>
<evidence type="ECO:0000256" key="6">
    <source>
        <dbReference type="ARBA" id="ARBA00023136"/>
    </source>
</evidence>
<dbReference type="EMBL" id="DQWE01000397">
    <property type="protein sequence ID" value="HDI83816.1"/>
    <property type="molecule type" value="Genomic_DNA"/>
</dbReference>
<dbReference type="CDD" id="cd13147">
    <property type="entry name" value="MATE_MJ0709_like"/>
    <property type="match status" value="1"/>
</dbReference>
<name>A0A7C0VBN4_UNCW3</name>
<dbReference type="PANTHER" id="PTHR43549">
    <property type="entry name" value="MULTIDRUG RESISTANCE PROTEIN YPNP-RELATED"/>
    <property type="match status" value="1"/>
</dbReference>
<evidence type="ECO:0000256" key="5">
    <source>
        <dbReference type="ARBA" id="ARBA00022989"/>
    </source>
</evidence>
<feature type="transmembrane region" description="Helical" evidence="7">
    <location>
        <begin position="168"/>
        <end position="188"/>
    </location>
</feature>
<feature type="transmembrane region" description="Helical" evidence="7">
    <location>
        <begin position="394"/>
        <end position="416"/>
    </location>
</feature>
<keyword evidence="4 7" id="KW-0812">Transmembrane</keyword>
<dbReference type="Pfam" id="PF01554">
    <property type="entry name" value="MatE"/>
    <property type="match status" value="2"/>
</dbReference>